<dbReference type="Pfam" id="PF00072">
    <property type="entry name" value="Response_reg"/>
    <property type="match status" value="1"/>
</dbReference>
<dbReference type="InterPro" id="IPR036388">
    <property type="entry name" value="WH-like_DNA-bd_sf"/>
</dbReference>
<keyword evidence="11" id="KW-1185">Reference proteome</keyword>
<feature type="DNA-binding region" description="OmpR/PhoB-type" evidence="7">
    <location>
        <begin position="121"/>
        <end position="219"/>
    </location>
</feature>
<dbReference type="Pfam" id="PF00486">
    <property type="entry name" value="Trans_reg_C"/>
    <property type="match status" value="1"/>
</dbReference>
<proteinExistence type="predicted"/>
<evidence type="ECO:0000256" key="2">
    <source>
        <dbReference type="ARBA" id="ARBA00023015"/>
    </source>
</evidence>
<dbReference type="EMBL" id="JAUDCL010000001">
    <property type="protein sequence ID" value="MDM8199751.1"/>
    <property type="molecule type" value="Genomic_DNA"/>
</dbReference>
<evidence type="ECO:0000256" key="3">
    <source>
        <dbReference type="ARBA" id="ARBA00023125"/>
    </source>
</evidence>
<feature type="domain" description="Response regulatory" evidence="8">
    <location>
        <begin position="2"/>
        <end position="115"/>
    </location>
</feature>
<evidence type="ECO:0000256" key="5">
    <source>
        <dbReference type="ARBA" id="ARBA00024867"/>
    </source>
</evidence>
<dbReference type="CDD" id="cd00383">
    <property type="entry name" value="trans_reg_C"/>
    <property type="match status" value="1"/>
</dbReference>
<dbReference type="Gene3D" id="1.10.10.10">
    <property type="entry name" value="Winged helix-like DNA-binding domain superfamily/Winged helix DNA-binding domain"/>
    <property type="match status" value="1"/>
</dbReference>
<sequence length="223" mass="24518">MKLLLVEDEAAIVLPLQKLLERQGWLVTAAATVAGAQKAMERESFDAALVDLGLPDGSGEEVCCALRQRGDAAILILTARADEGSVVRALEGGADDYIIKPFRAGELISRVKAVLRRRKGPELLQFGGLTVDRRSARVFVGEAQIPLTAQEYRLLLVFLSNPGQILERGQLLQALWDQEGNFVNDNTLTVTVKRLREKLAEGCGWHIATVRGLGYRWEEEPDA</sequence>
<dbReference type="PANTHER" id="PTHR48111">
    <property type="entry name" value="REGULATOR OF RPOS"/>
    <property type="match status" value="1"/>
</dbReference>
<feature type="modified residue" description="4-aspartylphosphate" evidence="6">
    <location>
        <position position="51"/>
    </location>
</feature>
<dbReference type="RefSeq" id="WP_289598393.1">
    <property type="nucleotide sequence ID" value="NZ_JAUDCL010000001.1"/>
</dbReference>
<evidence type="ECO:0000259" key="9">
    <source>
        <dbReference type="PROSITE" id="PS51755"/>
    </source>
</evidence>
<evidence type="ECO:0000256" key="6">
    <source>
        <dbReference type="PROSITE-ProRule" id="PRU00169"/>
    </source>
</evidence>
<dbReference type="InterPro" id="IPR001789">
    <property type="entry name" value="Sig_transdc_resp-reg_receiver"/>
</dbReference>
<dbReference type="Gene3D" id="3.40.50.2300">
    <property type="match status" value="1"/>
</dbReference>
<evidence type="ECO:0000313" key="11">
    <source>
        <dbReference type="Proteomes" id="UP001529380"/>
    </source>
</evidence>
<reference evidence="11" key="2">
    <citation type="submission" date="2023-06" db="EMBL/GenBank/DDBJ databases">
        <title>Identification and characterization of horizontal gene transfer across gut microbiota members of farm animals based on homology search.</title>
        <authorList>
            <person name="Zeman M."/>
            <person name="Kubasova T."/>
            <person name="Jahodarova E."/>
            <person name="Nykrynova M."/>
            <person name="Rychlik I."/>
        </authorList>
    </citation>
    <scope>NUCLEOTIDE SEQUENCE [LARGE SCALE GENOMIC DNA]</scope>
    <source>
        <strain evidence="11">ET340</strain>
    </source>
</reference>
<evidence type="ECO:0000256" key="4">
    <source>
        <dbReference type="ARBA" id="ARBA00023163"/>
    </source>
</evidence>
<name>A0ABT7ULH8_9FIRM</name>
<dbReference type="PANTHER" id="PTHR48111:SF73">
    <property type="entry name" value="ALKALINE PHOSPHATASE SYNTHESIS TRANSCRIPTIONAL REGULATORY PROTEIN PHOP"/>
    <property type="match status" value="1"/>
</dbReference>
<accession>A0ABT7ULH8</accession>
<dbReference type="InterPro" id="IPR001867">
    <property type="entry name" value="OmpR/PhoB-type_DNA-bd"/>
</dbReference>
<evidence type="ECO:0000259" key="8">
    <source>
        <dbReference type="PROSITE" id="PS50110"/>
    </source>
</evidence>
<keyword evidence="2" id="KW-0805">Transcription regulation</keyword>
<keyword evidence="3 7" id="KW-0238">DNA-binding</keyword>
<keyword evidence="4" id="KW-0804">Transcription</keyword>
<dbReference type="SMART" id="SM00862">
    <property type="entry name" value="Trans_reg_C"/>
    <property type="match status" value="1"/>
</dbReference>
<dbReference type="Proteomes" id="UP001529380">
    <property type="component" value="Unassembled WGS sequence"/>
</dbReference>
<dbReference type="InterPro" id="IPR039420">
    <property type="entry name" value="WalR-like"/>
</dbReference>
<dbReference type="SMART" id="SM00448">
    <property type="entry name" value="REC"/>
    <property type="match status" value="1"/>
</dbReference>
<dbReference type="PROSITE" id="PS50110">
    <property type="entry name" value="RESPONSE_REGULATORY"/>
    <property type="match status" value="1"/>
</dbReference>
<dbReference type="InterPro" id="IPR011006">
    <property type="entry name" value="CheY-like_superfamily"/>
</dbReference>
<evidence type="ECO:0000313" key="10">
    <source>
        <dbReference type="EMBL" id="MDM8199751.1"/>
    </source>
</evidence>
<reference evidence="10 11" key="3">
    <citation type="submission" date="2023-06" db="EMBL/GenBank/DDBJ databases">
        <authorList>
            <person name="Zeman M."/>
            <person name="Kubasova T."/>
            <person name="Jahodarova E."/>
            <person name="Nykrynova M."/>
            <person name="Rychlik I."/>
        </authorList>
    </citation>
    <scope>NUCLEOTIDE SEQUENCE [LARGE SCALE GENOMIC DNA]</scope>
    <source>
        <strain evidence="10 11">ET340</strain>
    </source>
</reference>
<comment type="caution">
    <text evidence="10">The sequence shown here is derived from an EMBL/GenBank/DDBJ whole genome shotgun (WGS) entry which is preliminary data.</text>
</comment>
<protein>
    <recommendedName>
        <fullName evidence="1">Stage 0 sporulation protein A homolog</fullName>
    </recommendedName>
</protein>
<comment type="function">
    <text evidence="5">May play the central regulatory role in sporulation. It may be an element of the effector pathway responsible for the activation of sporulation genes in response to nutritional stress. Spo0A may act in concert with spo0H (a sigma factor) to control the expression of some genes that are critical to the sporulation process.</text>
</comment>
<gene>
    <name evidence="10" type="ORF">QUW08_00305</name>
</gene>
<dbReference type="PROSITE" id="PS51755">
    <property type="entry name" value="OMPR_PHOB"/>
    <property type="match status" value="1"/>
</dbReference>
<reference evidence="10 11" key="1">
    <citation type="submission" date="2023-06" db="EMBL/GenBank/DDBJ databases">
        <title>Identification and characterization of horizontal gene transfer across gut microbiota members of farm animals based on homology search.</title>
        <authorList>
            <person name="Schwarzerova J."/>
            <person name="Nykrynova M."/>
            <person name="Jureckova K."/>
            <person name="Cejkova D."/>
            <person name="Rychlik I."/>
        </authorList>
    </citation>
    <scope>NUCLEOTIDE SEQUENCE [LARGE SCALE GENOMIC DNA]</scope>
    <source>
        <strain evidence="10 11">ET340</strain>
    </source>
</reference>
<feature type="domain" description="OmpR/PhoB-type" evidence="9">
    <location>
        <begin position="121"/>
        <end position="219"/>
    </location>
</feature>
<keyword evidence="6" id="KW-0597">Phosphoprotein</keyword>
<organism evidence="10 11">
    <name type="scientific">Allofournierella massiliensis</name>
    <dbReference type="NCBI Taxonomy" id="1650663"/>
    <lineage>
        <taxon>Bacteria</taxon>
        <taxon>Bacillati</taxon>
        <taxon>Bacillota</taxon>
        <taxon>Clostridia</taxon>
        <taxon>Eubacteriales</taxon>
        <taxon>Oscillospiraceae</taxon>
        <taxon>Allofournierella</taxon>
    </lineage>
</organism>
<evidence type="ECO:0000256" key="7">
    <source>
        <dbReference type="PROSITE-ProRule" id="PRU01091"/>
    </source>
</evidence>
<evidence type="ECO:0000256" key="1">
    <source>
        <dbReference type="ARBA" id="ARBA00018672"/>
    </source>
</evidence>
<dbReference type="SUPFAM" id="SSF52172">
    <property type="entry name" value="CheY-like"/>
    <property type="match status" value="1"/>
</dbReference>
<dbReference type="Gene3D" id="6.10.250.690">
    <property type="match status" value="1"/>
</dbReference>